<proteinExistence type="predicted"/>
<feature type="transmembrane region" description="Helical" evidence="1">
    <location>
        <begin position="29"/>
        <end position="61"/>
    </location>
</feature>
<evidence type="ECO:0000256" key="1">
    <source>
        <dbReference type="SAM" id="Phobius"/>
    </source>
</evidence>
<protein>
    <submittedName>
        <fullName evidence="2">Uncharacterized protein</fullName>
    </submittedName>
</protein>
<reference evidence="2 3" key="1">
    <citation type="journal article" date="2006" name="Science">
        <title>The genome of black cottonwood, Populus trichocarpa (Torr. &amp; Gray).</title>
        <authorList>
            <person name="Tuskan G.A."/>
            <person name="Difazio S."/>
            <person name="Jansson S."/>
            <person name="Bohlmann J."/>
            <person name="Grigoriev I."/>
            <person name="Hellsten U."/>
            <person name="Putnam N."/>
            <person name="Ralph S."/>
            <person name="Rombauts S."/>
            <person name="Salamov A."/>
            <person name="Schein J."/>
            <person name="Sterck L."/>
            <person name="Aerts A."/>
            <person name="Bhalerao R.R."/>
            <person name="Bhalerao R.P."/>
            <person name="Blaudez D."/>
            <person name="Boerjan W."/>
            <person name="Brun A."/>
            <person name="Brunner A."/>
            <person name="Busov V."/>
            <person name="Campbell M."/>
            <person name="Carlson J."/>
            <person name="Chalot M."/>
            <person name="Chapman J."/>
            <person name="Chen G.L."/>
            <person name="Cooper D."/>
            <person name="Coutinho P.M."/>
            <person name="Couturier J."/>
            <person name="Covert S."/>
            <person name="Cronk Q."/>
            <person name="Cunningham R."/>
            <person name="Davis J."/>
            <person name="Degroeve S."/>
            <person name="Dejardin A."/>
            <person name="Depamphilis C."/>
            <person name="Detter J."/>
            <person name="Dirks B."/>
            <person name="Dubchak I."/>
            <person name="Duplessis S."/>
            <person name="Ehlting J."/>
            <person name="Ellis B."/>
            <person name="Gendler K."/>
            <person name="Goodstein D."/>
            <person name="Gribskov M."/>
            <person name="Grimwood J."/>
            <person name="Groover A."/>
            <person name="Gunter L."/>
            <person name="Hamberger B."/>
            <person name="Heinze B."/>
            <person name="Helariutta Y."/>
            <person name="Henrissat B."/>
            <person name="Holligan D."/>
            <person name="Holt R."/>
            <person name="Huang W."/>
            <person name="Islam-Faridi N."/>
            <person name="Jones S."/>
            <person name="Jones-Rhoades M."/>
            <person name="Jorgensen R."/>
            <person name="Joshi C."/>
            <person name="Kangasjarvi J."/>
            <person name="Karlsson J."/>
            <person name="Kelleher C."/>
            <person name="Kirkpatrick R."/>
            <person name="Kirst M."/>
            <person name="Kohler A."/>
            <person name="Kalluri U."/>
            <person name="Larimer F."/>
            <person name="Leebens-Mack J."/>
            <person name="Leple J.C."/>
            <person name="Locascio P."/>
            <person name="Lou Y."/>
            <person name="Lucas S."/>
            <person name="Martin F."/>
            <person name="Montanini B."/>
            <person name="Napoli C."/>
            <person name="Nelson D.R."/>
            <person name="Nelson C."/>
            <person name="Nieminen K."/>
            <person name="Nilsson O."/>
            <person name="Pereda V."/>
            <person name="Peter G."/>
            <person name="Philippe R."/>
            <person name="Pilate G."/>
            <person name="Poliakov A."/>
            <person name="Razumovskaya J."/>
            <person name="Richardson P."/>
            <person name="Rinaldi C."/>
            <person name="Ritland K."/>
            <person name="Rouze P."/>
            <person name="Ryaboy D."/>
            <person name="Schmutz J."/>
            <person name="Schrader J."/>
            <person name="Segerman B."/>
            <person name="Shin H."/>
            <person name="Siddiqui A."/>
            <person name="Sterky F."/>
            <person name="Terry A."/>
            <person name="Tsai C.J."/>
            <person name="Uberbacher E."/>
            <person name="Unneberg P."/>
            <person name="Vahala J."/>
            <person name="Wall K."/>
            <person name="Wessler S."/>
            <person name="Yang G."/>
            <person name="Yin T."/>
            <person name="Douglas C."/>
            <person name="Marra M."/>
            <person name="Sandberg G."/>
            <person name="Van de Peer Y."/>
            <person name="Rokhsar D."/>
        </authorList>
    </citation>
    <scope>NUCLEOTIDE SEQUENCE [LARGE SCALE GENOMIC DNA]</scope>
    <source>
        <strain evidence="3">cv. Nisqually</strain>
    </source>
</reference>
<gene>
    <name evidence="2" type="ORF">POPTR_014G052200</name>
</gene>
<dbReference type="AlphaFoldDB" id="A0A2K1XQT1"/>
<sequence>MQIIDCIWKKNNCMSISDRKYNVEIKVNLAFKCLLLIVYKLVVEGISASLCVCIFTISHLTRKMTASWVECSPYCYGLRDIILFPCLSLPELSLFFLSSFTYRELRCWRRWGVWPW</sequence>
<name>A0A2K1XQT1_POPTR</name>
<keyword evidence="1" id="KW-0472">Membrane</keyword>
<dbReference type="InParanoid" id="A0A2K1XQT1"/>
<keyword evidence="1" id="KW-1133">Transmembrane helix</keyword>
<evidence type="ECO:0000313" key="3">
    <source>
        <dbReference type="Proteomes" id="UP000006729"/>
    </source>
</evidence>
<accession>A0A2K1XQT1</accession>
<keyword evidence="1" id="KW-0812">Transmembrane</keyword>
<feature type="transmembrane region" description="Helical" evidence="1">
    <location>
        <begin position="81"/>
        <end position="102"/>
    </location>
</feature>
<keyword evidence="3" id="KW-1185">Reference proteome</keyword>
<dbReference type="Proteomes" id="UP000006729">
    <property type="component" value="Chromosome 14"/>
</dbReference>
<organism evidence="2 3">
    <name type="scientific">Populus trichocarpa</name>
    <name type="common">Western balsam poplar</name>
    <name type="synonym">Populus balsamifera subsp. trichocarpa</name>
    <dbReference type="NCBI Taxonomy" id="3694"/>
    <lineage>
        <taxon>Eukaryota</taxon>
        <taxon>Viridiplantae</taxon>
        <taxon>Streptophyta</taxon>
        <taxon>Embryophyta</taxon>
        <taxon>Tracheophyta</taxon>
        <taxon>Spermatophyta</taxon>
        <taxon>Magnoliopsida</taxon>
        <taxon>eudicotyledons</taxon>
        <taxon>Gunneridae</taxon>
        <taxon>Pentapetalae</taxon>
        <taxon>rosids</taxon>
        <taxon>fabids</taxon>
        <taxon>Malpighiales</taxon>
        <taxon>Salicaceae</taxon>
        <taxon>Saliceae</taxon>
        <taxon>Populus</taxon>
    </lineage>
</organism>
<dbReference type="EMBL" id="CM009303">
    <property type="protein sequence ID" value="PNT03133.1"/>
    <property type="molecule type" value="Genomic_DNA"/>
</dbReference>
<evidence type="ECO:0000313" key="2">
    <source>
        <dbReference type="EMBL" id="PNT03133.1"/>
    </source>
</evidence>